<dbReference type="CDD" id="cd06312">
    <property type="entry name" value="PBP1_ABC_sugar_binding-like"/>
    <property type="match status" value="1"/>
</dbReference>
<dbReference type="EMBL" id="JADHEI010000055">
    <property type="protein sequence ID" value="MBF2735903.1"/>
    <property type="molecule type" value="Genomic_DNA"/>
</dbReference>
<protein>
    <submittedName>
        <fullName evidence="5">Sugar ABC transporter substrate-binding protein</fullName>
    </submittedName>
</protein>
<dbReference type="PANTHER" id="PTHR30036:SF7">
    <property type="entry name" value="ABC TRANSPORTER PERIPLASMIC-BINDING PROTEIN YPHF"/>
    <property type="match status" value="1"/>
</dbReference>
<keyword evidence="3" id="KW-0732">Signal</keyword>
<evidence type="ECO:0000256" key="3">
    <source>
        <dbReference type="SAM" id="SignalP"/>
    </source>
</evidence>
<dbReference type="InterPro" id="IPR025997">
    <property type="entry name" value="SBP_2_dom"/>
</dbReference>
<evidence type="ECO:0000256" key="2">
    <source>
        <dbReference type="ARBA" id="ARBA00007639"/>
    </source>
</evidence>
<evidence type="ECO:0000313" key="5">
    <source>
        <dbReference type="EMBL" id="MBF2735903.1"/>
    </source>
</evidence>
<comment type="similarity">
    <text evidence="2">Belongs to the bacterial solute-binding protein 2 family.</text>
</comment>
<name>A0A930UHS3_9GAMM</name>
<dbReference type="AlphaFoldDB" id="A0A930UHS3"/>
<proteinExistence type="inferred from homology"/>
<dbReference type="PANTHER" id="PTHR30036">
    <property type="entry name" value="D-XYLOSE-BINDING PERIPLASMIC PROTEIN"/>
    <property type="match status" value="1"/>
</dbReference>
<dbReference type="GO" id="GO:0030288">
    <property type="term" value="C:outer membrane-bounded periplasmic space"/>
    <property type="evidence" value="ECO:0007669"/>
    <property type="project" value="TreeGrafter"/>
</dbReference>
<dbReference type="Proteomes" id="UP000604381">
    <property type="component" value="Unassembled WGS sequence"/>
</dbReference>
<reference evidence="5" key="1">
    <citation type="submission" date="2020-10" db="EMBL/GenBank/DDBJ databases">
        <title>An improved Amphimedon queenslandica hologenome assembly reveals how three proteobacterial symbionts can extend the metabolic phenotypic of their marine sponge host.</title>
        <authorList>
            <person name="Degnan B."/>
            <person name="Degnan S."/>
            <person name="Xiang X."/>
        </authorList>
    </citation>
    <scope>NUCLEOTIDE SEQUENCE</scope>
    <source>
        <strain evidence="5">AqS2</strain>
    </source>
</reference>
<evidence type="ECO:0000313" key="6">
    <source>
        <dbReference type="Proteomes" id="UP000604381"/>
    </source>
</evidence>
<accession>A0A930UHS3</accession>
<gene>
    <name evidence="5" type="ORF">ISN26_07550</name>
</gene>
<feature type="domain" description="Periplasmic binding protein" evidence="4">
    <location>
        <begin position="28"/>
        <end position="272"/>
    </location>
</feature>
<dbReference type="InterPro" id="IPR050555">
    <property type="entry name" value="Bact_Solute-Bind_Prot2"/>
</dbReference>
<dbReference type="Gene3D" id="3.40.50.2300">
    <property type="match status" value="2"/>
</dbReference>
<comment type="caution">
    <text evidence="5">The sequence shown here is derived from an EMBL/GenBank/DDBJ whole genome shotgun (WGS) entry which is preliminary data.</text>
</comment>
<comment type="subcellular location">
    <subcellularLocation>
        <location evidence="1">Periplasm</location>
    </subcellularLocation>
</comment>
<organism evidence="5 6">
    <name type="scientific">Candidatus Amphirhobacter heronislandensis</name>
    <dbReference type="NCBI Taxonomy" id="1732024"/>
    <lineage>
        <taxon>Bacteria</taxon>
        <taxon>Pseudomonadati</taxon>
        <taxon>Pseudomonadota</taxon>
        <taxon>Gammaproteobacteria</taxon>
        <taxon>Candidatus Tethybacterales</taxon>
        <taxon>Candidatus Tethybacteraceae</taxon>
        <taxon>Candidatus Amphirhobacter</taxon>
    </lineage>
</organism>
<evidence type="ECO:0000256" key="1">
    <source>
        <dbReference type="ARBA" id="ARBA00004418"/>
    </source>
</evidence>
<feature type="chain" id="PRO_5037863111" evidence="3">
    <location>
        <begin position="24"/>
        <end position="308"/>
    </location>
</feature>
<evidence type="ECO:0000259" key="4">
    <source>
        <dbReference type="Pfam" id="PF13407"/>
    </source>
</evidence>
<dbReference type="SUPFAM" id="SSF53822">
    <property type="entry name" value="Periplasmic binding protein-like I"/>
    <property type="match status" value="1"/>
</dbReference>
<dbReference type="GO" id="GO:0030246">
    <property type="term" value="F:carbohydrate binding"/>
    <property type="evidence" value="ECO:0007669"/>
    <property type="project" value="TreeGrafter"/>
</dbReference>
<keyword evidence="6" id="KW-1185">Reference proteome</keyword>
<dbReference type="Pfam" id="PF13407">
    <property type="entry name" value="Peripla_BP_4"/>
    <property type="match status" value="1"/>
</dbReference>
<feature type="signal peptide" evidence="3">
    <location>
        <begin position="1"/>
        <end position="23"/>
    </location>
</feature>
<dbReference type="InterPro" id="IPR028082">
    <property type="entry name" value="Peripla_BP_I"/>
</dbReference>
<dbReference type="GO" id="GO:0055085">
    <property type="term" value="P:transmembrane transport"/>
    <property type="evidence" value="ECO:0007669"/>
    <property type="project" value="UniProtKB-ARBA"/>
</dbReference>
<sequence>MNKAKLAAIVGLAAVLAAPAAFAEKYIVITHTAGTDPFWPVVQRAAEDAARDMGVEMEYRHPANGDLVEMARIVEAATAQNPAGIVVSLPDASVLGQSVRDAVAAGIPVVSINSGGDVARELGVLAHVGQPEYEAGLGAGQKHAAMGAKNILCLNHEAFNVALEQRCNGYRDGAKADSFEMIDVTSDPAEIKTRTSAALQKDSSIDAILAVGPHVCEAAIGALQDLGKEGVIDMGCFDLSPKVVNGIKEGWFNFAVDQQQYLQGYMPIVILKLHNAYGLTPGGDILSGPGFVTNDNVAIVEQFAGQTR</sequence>